<protein>
    <recommendedName>
        <fullName evidence="4">Zinc-ribbon 15 domain-containing protein</fullName>
    </recommendedName>
</protein>
<evidence type="ECO:0008006" key="4">
    <source>
        <dbReference type="Google" id="ProtNLM"/>
    </source>
</evidence>
<accession>A0A212T074</accession>
<keyword evidence="1" id="KW-1133">Transmembrane helix</keyword>
<keyword evidence="1" id="KW-0812">Transmembrane</keyword>
<organism evidence="2 3">
    <name type="scientific">Hymenobacter gelipurpurascens</name>
    <dbReference type="NCBI Taxonomy" id="89968"/>
    <lineage>
        <taxon>Bacteria</taxon>
        <taxon>Pseudomonadati</taxon>
        <taxon>Bacteroidota</taxon>
        <taxon>Cytophagia</taxon>
        <taxon>Cytophagales</taxon>
        <taxon>Hymenobacteraceae</taxon>
        <taxon>Hymenobacter</taxon>
    </lineage>
</organism>
<name>A0A212T074_9BACT</name>
<dbReference type="RefSeq" id="WP_088841431.1">
    <property type="nucleotide sequence ID" value="NZ_FYEW01000001.1"/>
</dbReference>
<dbReference type="Proteomes" id="UP000198131">
    <property type="component" value="Unassembled WGS sequence"/>
</dbReference>
<keyword evidence="1" id="KW-0472">Membrane</keyword>
<feature type="transmembrane region" description="Helical" evidence="1">
    <location>
        <begin position="87"/>
        <end position="106"/>
    </location>
</feature>
<dbReference type="OrthoDB" id="766141at2"/>
<dbReference type="AlphaFoldDB" id="A0A212T074"/>
<gene>
    <name evidence="2" type="ORF">SAMN06265337_0054</name>
</gene>
<keyword evidence="3" id="KW-1185">Reference proteome</keyword>
<sequence length="200" mass="22721">MIIYGHRASHLVTEPVPGACPTCAAPNSRRVSIFGRYAHLYWVPMFSLGKTGAAECRHCRQVLQPQEMDPALKQTMLQVQQQVRVPGWHFSGLALLLLTVLSGLVLHGTSQKDTQLFVETPHKGDLYHIRTENGHYSLLKVQDVTGNSVKLLPNNYEMESQREVEKLDKPEFYAAEPVELTRYDLNIMLTKEQILEVERP</sequence>
<evidence type="ECO:0000313" key="3">
    <source>
        <dbReference type="Proteomes" id="UP000198131"/>
    </source>
</evidence>
<reference evidence="3" key="1">
    <citation type="submission" date="2017-06" db="EMBL/GenBank/DDBJ databases">
        <authorList>
            <person name="Varghese N."/>
            <person name="Submissions S."/>
        </authorList>
    </citation>
    <scope>NUCLEOTIDE SEQUENCE [LARGE SCALE GENOMIC DNA]</scope>
    <source>
        <strain evidence="3">DSM 11116</strain>
    </source>
</reference>
<proteinExistence type="predicted"/>
<evidence type="ECO:0000313" key="2">
    <source>
        <dbReference type="EMBL" id="SNC59443.1"/>
    </source>
</evidence>
<evidence type="ECO:0000256" key="1">
    <source>
        <dbReference type="SAM" id="Phobius"/>
    </source>
</evidence>
<dbReference type="EMBL" id="FYEW01000001">
    <property type="protein sequence ID" value="SNC59443.1"/>
    <property type="molecule type" value="Genomic_DNA"/>
</dbReference>